<evidence type="ECO:0008006" key="7">
    <source>
        <dbReference type="Google" id="ProtNLM"/>
    </source>
</evidence>
<dbReference type="AlphaFoldDB" id="A0A1J8P7P7"/>
<dbReference type="EMBL" id="LUKY01000032">
    <property type="protein sequence ID" value="OIZ95027.1"/>
    <property type="molecule type" value="Genomic_DNA"/>
</dbReference>
<dbReference type="OrthoDB" id="92254at2"/>
<proteinExistence type="inferred from homology"/>
<organism evidence="5 6">
    <name type="scientific">Candidatus Rickettsiella isopodorum</name>
    <dbReference type="NCBI Taxonomy" id="1225476"/>
    <lineage>
        <taxon>Bacteria</taxon>
        <taxon>Pseudomonadati</taxon>
        <taxon>Pseudomonadota</taxon>
        <taxon>Gammaproteobacteria</taxon>
        <taxon>Legionellales</taxon>
        <taxon>Coxiellaceae</taxon>
        <taxon>Rickettsiella</taxon>
    </lineage>
</organism>
<sequence length="616" mass="71834">MGTIKSTVFIIGLVLTWPCLAHAENKDQQRKLFWQARQLLMSKHYQQFSVLKVKLKDYPLYPYLIFIKLKQQWPYTSSDEIDEFLQAYNDTPLAVRLRADWLGYLAKKQHWEDFIHYYQPIYGTPLQCYYLQSLLATQQKSLAFRKISTLWLHVNSPPSVCRKVFSRWEQSGGLNSELIWKKLDRAMSKNNRNVVQHMAQFLPPTQRQKIKRWYQVQRHPLLVEQSDQFDLDNAIDRKIVLFGMKRLANKDPIELAENWSKMSKSYDLTESEKQRILADLAVGLARRGHSTAGDWLKQIKPAYADATLREWRVRNSLLTGQWEKVLFWLDHLSRKEQHQACWRYWRARALAETQQTAAANSIYASLAKEVDYYGVLASQRLKLNYHPTTRSRVGDRQALKNNSAIQRAKELLALGFVGEARQEWLWALDSLSVPEREAAAQLAKQWGWYDLAIVGASKANIHNDIRLRFPFAYRRSVLAAARKTHLNSAWVWAIMRQESAFMWNAKSSAGALGLMQIMPSTGKQLARDLALRRVNLLDPEQNIRLGSTYLRQLLKLFDGNATLATASYNVGPNRIKRFQGLYQRLPKDVWVEILPWKETRDYVKSVRLARSIYSQI</sequence>
<feature type="domain" description="Lytic transglycosylase superhelical linker" evidence="4">
    <location>
        <begin position="399"/>
        <end position="465"/>
    </location>
</feature>
<evidence type="ECO:0000313" key="5">
    <source>
        <dbReference type="EMBL" id="OIZ95027.1"/>
    </source>
</evidence>
<dbReference type="Proteomes" id="UP000183924">
    <property type="component" value="Unassembled WGS sequence"/>
</dbReference>
<dbReference type="Gene3D" id="1.10.1240.20">
    <property type="entry name" value="Lytic transglycosylase, superhelical linker domain"/>
    <property type="match status" value="1"/>
</dbReference>
<dbReference type="InterPro" id="IPR023346">
    <property type="entry name" value="Lysozyme-like_dom_sf"/>
</dbReference>
<gene>
    <name evidence="5" type="ORF">A1D18_02685</name>
</gene>
<dbReference type="Pfam" id="PF01464">
    <property type="entry name" value="SLT"/>
    <property type="match status" value="1"/>
</dbReference>
<dbReference type="SUPFAM" id="SSF48435">
    <property type="entry name" value="Bacterial muramidases"/>
    <property type="match status" value="1"/>
</dbReference>
<dbReference type="InterPro" id="IPR008258">
    <property type="entry name" value="Transglycosylase_SLT_dom_1"/>
</dbReference>
<protein>
    <recommendedName>
        <fullName evidence="7">Lytic murein transglycosylase</fullName>
    </recommendedName>
</protein>
<dbReference type="Pfam" id="PF00760">
    <property type="entry name" value="Cucumo_coat"/>
    <property type="match status" value="1"/>
</dbReference>
<dbReference type="InterPro" id="IPR008939">
    <property type="entry name" value="Lytic_TGlycosylase_superhlx_U"/>
</dbReference>
<evidence type="ECO:0000259" key="3">
    <source>
        <dbReference type="Pfam" id="PF01464"/>
    </source>
</evidence>
<feature type="domain" description="Transglycosylase SLT" evidence="3">
    <location>
        <begin position="478"/>
        <end position="587"/>
    </location>
</feature>
<evidence type="ECO:0000256" key="2">
    <source>
        <dbReference type="ARBA" id="ARBA00022729"/>
    </source>
</evidence>
<name>A0A1J8P7P7_9COXI</name>
<evidence type="ECO:0000259" key="4">
    <source>
        <dbReference type="Pfam" id="PF14718"/>
    </source>
</evidence>
<dbReference type="Gene3D" id="1.10.530.10">
    <property type="match status" value="1"/>
</dbReference>
<dbReference type="STRING" id="1225476.A1D18_02685"/>
<reference evidence="5 6" key="1">
    <citation type="submission" date="2016-03" db="EMBL/GenBank/DDBJ databases">
        <title>Comparative genomics of Rickettsiella.</title>
        <authorList>
            <person name="Chandler C."/>
            <person name="Wang Y."/>
        </authorList>
    </citation>
    <scope>NUCLEOTIDE SEQUENCE [LARGE SCALE GENOMIC DNA]</scope>
    <source>
        <strain evidence="5 6">RCFS May 2013</strain>
    </source>
</reference>
<dbReference type="InterPro" id="IPR012289">
    <property type="entry name" value="Lytic_TGlycosylase_superhlx_L"/>
</dbReference>
<dbReference type="RefSeq" id="WP_071662289.1">
    <property type="nucleotide sequence ID" value="NZ_LUKY01000032.1"/>
</dbReference>
<comment type="caution">
    <text evidence="5">The sequence shown here is derived from an EMBL/GenBank/DDBJ whole genome shotgun (WGS) entry which is preliminary data.</text>
</comment>
<accession>A0A1J8P7P7</accession>
<dbReference type="GO" id="GO:0004553">
    <property type="term" value="F:hydrolase activity, hydrolyzing O-glycosyl compounds"/>
    <property type="evidence" value="ECO:0007669"/>
    <property type="project" value="InterPro"/>
</dbReference>
<evidence type="ECO:0000256" key="1">
    <source>
        <dbReference type="ARBA" id="ARBA00007734"/>
    </source>
</evidence>
<keyword evidence="2" id="KW-0732">Signal</keyword>
<dbReference type="SUPFAM" id="SSF53955">
    <property type="entry name" value="Lysozyme-like"/>
    <property type="match status" value="1"/>
</dbReference>
<dbReference type="CDD" id="cd13401">
    <property type="entry name" value="Slt70-like"/>
    <property type="match status" value="1"/>
</dbReference>
<dbReference type="Gene3D" id="1.25.20.10">
    <property type="entry name" value="Bacterial muramidases"/>
    <property type="match status" value="1"/>
</dbReference>
<evidence type="ECO:0000313" key="6">
    <source>
        <dbReference type="Proteomes" id="UP000183924"/>
    </source>
</evidence>
<dbReference type="GO" id="GO:0042597">
    <property type="term" value="C:periplasmic space"/>
    <property type="evidence" value="ECO:0007669"/>
    <property type="project" value="InterPro"/>
</dbReference>
<keyword evidence="6" id="KW-1185">Reference proteome</keyword>
<dbReference type="PANTHER" id="PTHR37423:SF5">
    <property type="entry name" value="SOLUBLE LYTIC MUREIN TRANSGLYCOSYLASE"/>
    <property type="match status" value="1"/>
</dbReference>
<comment type="similarity">
    <text evidence="1">Belongs to the transglycosylase Slt family.</text>
</comment>
<dbReference type="Pfam" id="PF14718">
    <property type="entry name" value="SLT_L"/>
    <property type="match status" value="1"/>
</dbReference>
<dbReference type="InterPro" id="IPR037061">
    <property type="entry name" value="Lytic_TGlycoase_superhlx_L_sf"/>
</dbReference>
<dbReference type="PANTHER" id="PTHR37423">
    <property type="entry name" value="SOLUBLE LYTIC MUREIN TRANSGLYCOSYLASE-RELATED"/>
    <property type="match status" value="1"/>
</dbReference>